<dbReference type="InParanoid" id="A0A0G4GK79"/>
<evidence type="ECO:0000256" key="3">
    <source>
        <dbReference type="ARBA" id="ARBA00022833"/>
    </source>
</evidence>
<feature type="domain" description="C3H1-type" evidence="6">
    <location>
        <begin position="45"/>
        <end position="72"/>
    </location>
</feature>
<dbReference type="Proteomes" id="UP000041254">
    <property type="component" value="Unassembled WGS sequence"/>
</dbReference>
<evidence type="ECO:0000256" key="1">
    <source>
        <dbReference type="ARBA" id="ARBA00022723"/>
    </source>
</evidence>
<accession>A0A0G4GK79</accession>
<keyword evidence="3 4" id="KW-0862">Zinc</keyword>
<dbReference type="InterPro" id="IPR045234">
    <property type="entry name" value="Unkempt-like"/>
</dbReference>
<feature type="non-terminal residue" evidence="7">
    <location>
        <position position="1"/>
    </location>
</feature>
<evidence type="ECO:0000256" key="4">
    <source>
        <dbReference type="PROSITE-ProRule" id="PRU00723"/>
    </source>
</evidence>
<dbReference type="PANTHER" id="PTHR14493:SF50">
    <property type="entry name" value="RING FINGER PROTEIN UNKEMPT"/>
    <property type="match status" value="1"/>
</dbReference>
<evidence type="ECO:0000313" key="8">
    <source>
        <dbReference type="Proteomes" id="UP000041254"/>
    </source>
</evidence>
<feature type="compositionally biased region" description="Pro residues" evidence="5">
    <location>
        <begin position="371"/>
        <end position="382"/>
    </location>
</feature>
<dbReference type="InterPro" id="IPR000571">
    <property type="entry name" value="Znf_CCCH"/>
</dbReference>
<protein>
    <recommendedName>
        <fullName evidence="6">C3H1-type domain-containing protein</fullName>
    </recommendedName>
</protein>
<gene>
    <name evidence="7" type="ORF">Vbra_18078</name>
</gene>
<dbReference type="PANTHER" id="PTHR14493">
    <property type="entry name" value="UNKEMPT FAMILY MEMBER"/>
    <property type="match status" value="1"/>
</dbReference>
<dbReference type="SMART" id="SM00356">
    <property type="entry name" value="ZnF_C3H1"/>
    <property type="match status" value="3"/>
</dbReference>
<dbReference type="AlphaFoldDB" id="A0A0G4GK79"/>
<dbReference type="GO" id="GO:0008270">
    <property type="term" value="F:zinc ion binding"/>
    <property type="evidence" value="ECO:0007669"/>
    <property type="project" value="UniProtKB-KW"/>
</dbReference>
<feature type="domain" description="C3H1-type" evidence="6">
    <location>
        <begin position="138"/>
        <end position="166"/>
    </location>
</feature>
<dbReference type="PROSITE" id="PS50103">
    <property type="entry name" value="ZF_C3H1"/>
    <property type="match status" value="2"/>
</dbReference>
<evidence type="ECO:0000256" key="2">
    <source>
        <dbReference type="ARBA" id="ARBA00022771"/>
    </source>
</evidence>
<feature type="zinc finger region" description="C3H1-type" evidence="4">
    <location>
        <begin position="45"/>
        <end position="72"/>
    </location>
</feature>
<feature type="zinc finger region" description="C3H1-type" evidence="4">
    <location>
        <begin position="138"/>
        <end position="166"/>
    </location>
</feature>
<evidence type="ECO:0000256" key="5">
    <source>
        <dbReference type="SAM" id="MobiDB-lite"/>
    </source>
</evidence>
<keyword evidence="2 4" id="KW-0863">Zinc-finger</keyword>
<sequence length="487" mass="53081">RAAGHIRWVALVGCECPAALPSSALVAYVAGMNSTRLLPDEKLRTFKTTKCPLLARGRCNLGAQCNFSHTTEWTRRRVFYHNSSDAIKYCHVQCPDVQIDFRPEAILSNTSILSNTCKLGAKCPYSHSAEEIFYHPLFYKTRACPSYHSKGTYCKRPYCPFVHSRADRRIHRPDHQYKMYLKYHRNDGIELPPIEGVIRVEGPTKGSNDRQVSPIPRSATTRPNVPPPPPIALPIAHQPNDQLTRILDALRSLPETDCADVLHNLANVGHILEEATPASTHASPATPMSLADSELVPLESTARPPLVVSNIEEATAALHALSRYFEHADDQIIKALQPTILETALPIVLDSLSKHPIPEAGRTSSQGGFTPTPPPPPPPPLAALPSPTHIVTVPSPHDEVNSGRVQMGMGMGRGVGFTISSDLSTVVQASSSWSRSGSSAPSFCFPQAASDAAYSYRQASPTPHTTLTDRERHVALPRGLIDEEGGL</sequence>
<feature type="region of interest" description="Disordered" evidence="5">
    <location>
        <begin position="201"/>
        <end position="226"/>
    </location>
</feature>
<organism evidence="7 8">
    <name type="scientific">Vitrella brassicaformis (strain CCMP3155)</name>
    <dbReference type="NCBI Taxonomy" id="1169540"/>
    <lineage>
        <taxon>Eukaryota</taxon>
        <taxon>Sar</taxon>
        <taxon>Alveolata</taxon>
        <taxon>Colpodellida</taxon>
        <taxon>Vitrellaceae</taxon>
        <taxon>Vitrella</taxon>
    </lineage>
</organism>
<dbReference type="VEuPathDB" id="CryptoDB:Vbra_18078"/>
<proteinExistence type="predicted"/>
<keyword evidence="1 4" id="KW-0479">Metal-binding</keyword>
<name>A0A0G4GK79_VITBC</name>
<reference evidence="7 8" key="1">
    <citation type="submission" date="2014-11" db="EMBL/GenBank/DDBJ databases">
        <authorList>
            <person name="Zhu J."/>
            <person name="Qi W."/>
            <person name="Song R."/>
        </authorList>
    </citation>
    <scope>NUCLEOTIDE SEQUENCE [LARGE SCALE GENOMIC DNA]</scope>
</reference>
<dbReference type="OrthoDB" id="20534at2759"/>
<feature type="region of interest" description="Disordered" evidence="5">
    <location>
        <begin position="356"/>
        <end position="383"/>
    </location>
</feature>
<dbReference type="EMBL" id="CDMY01000698">
    <property type="protein sequence ID" value="CEM30358.1"/>
    <property type="molecule type" value="Genomic_DNA"/>
</dbReference>
<evidence type="ECO:0000313" key="7">
    <source>
        <dbReference type="EMBL" id="CEM30358.1"/>
    </source>
</evidence>
<dbReference type="Gene3D" id="4.10.1000.10">
    <property type="entry name" value="Zinc finger, CCCH-type"/>
    <property type="match status" value="1"/>
</dbReference>
<evidence type="ECO:0000259" key="6">
    <source>
        <dbReference type="PROSITE" id="PS50103"/>
    </source>
</evidence>
<keyword evidence="8" id="KW-1185">Reference proteome</keyword>